<dbReference type="Proteomes" id="UP001219037">
    <property type="component" value="Chromosome"/>
</dbReference>
<evidence type="ECO:0000256" key="2">
    <source>
        <dbReference type="ARBA" id="ARBA00022692"/>
    </source>
</evidence>
<reference evidence="7 8" key="1">
    <citation type="submission" date="2023-04" db="EMBL/GenBank/DDBJ databases">
        <title>Funneling lignin-derived compounds into biodiesel using alkali-halophilic Citricoccus sp. P2.</title>
        <authorList>
            <person name="Luo C.-B."/>
        </authorList>
    </citation>
    <scope>NUCLEOTIDE SEQUENCE [LARGE SCALE GENOMIC DNA]</scope>
    <source>
        <strain evidence="7 8">P2</strain>
    </source>
</reference>
<dbReference type="Pfam" id="PF01988">
    <property type="entry name" value="VIT1"/>
    <property type="match status" value="1"/>
</dbReference>
<dbReference type="PANTHER" id="PTHR31851">
    <property type="entry name" value="FE(2+)/MN(2+) TRANSPORTER PCL1"/>
    <property type="match status" value="1"/>
</dbReference>
<dbReference type="EMBL" id="CP121252">
    <property type="protein sequence ID" value="WFP17295.1"/>
    <property type="molecule type" value="Genomic_DNA"/>
</dbReference>
<feature type="region of interest" description="Disordered" evidence="5">
    <location>
        <begin position="1"/>
        <end position="21"/>
    </location>
</feature>
<feature type="transmembrane region" description="Helical" evidence="6">
    <location>
        <begin position="180"/>
        <end position="202"/>
    </location>
</feature>
<evidence type="ECO:0000256" key="5">
    <source>
        <dbReference type="SAM" id="MobiDB-lite"/>
    </source>
</evidence>
<accession>A0ABY8H825</accession>
<evidence type="ECO:0000313" key="8">
    <source>
        <dbReference type="Proteomes" id="UP001219037"/>
    </source>
</evidence>
<feature type="transmembrane region" description="Helical" evidence="6">
    <location>
        <begin position="322"/>
        <end position="344"/>
    </location>
</feature>
<keyword evidence="2 6" id="KW-0812">Transmembrane</keyword>
<dbReference type="InterPro" id="IPR009078">
    <property type="entry name" value="Ferritin-like_SF"/>
</dbReference>
<evidence type="ECO:0000256" key="4">
    <source>
        <dbReference type="ARBA" id="ARBA00023136"/>
    </source>
</evidence>
<name>A0ABY8H825_9MICC</name>
<dbReference type="RefSeq" id="WP_278158694.1">
    <property type="nucleotide sequence ID" value="NZ_CP121252.1"/>
</dbReference>
<gene>
    <name evidence="7" type="ORF">P8192_04065</name>
</gene>
<evidence type="ECO:0000256" key="3">
    <source>
        <dbReference type="ARBA" id="ARBA00022989"/>
    </source>
</evidence>
<sequence>MSTADSPAVNAAPGQPPSPEQIKRWRRYLSDEIVEGQIYRDIAARKTGPDREILLGLAEAEKRHENHWRSLLGAHAEHPPRPSLRRVLLRWLARMFGSVFVLALIQRAESDSPYARDKDAPEGMVADEAIHEEVVRGLAARGREQLAGNFRAAVFGANDGLVSNLALVMGIGATSVSNEVVLITGLAGLLAGALSMGAGEFVSVRSQRELLEASAPTQVTLDAASHLDLDQNELELVYRARGMDQAEAHHRAQERLGYFTCDCNPSYSARPDGSQGPVDYSEEHAEIGNAWGAAASSFCFFASGAIIPVLPFLLGATGFTALLWSLGLVSLALLGTGGVVGLLSGASPLKRALRQLLIGLGAAGVTYVLGLIFDVSVA</sequence>
<proteinExistence type="predicted"/>
<evidence type="ECO:0000313" key="7">
    <source>
        <dbReference type="EMBL" id="WFP17295.1"/>
    </source>
</evidence>
<dbReference type="InterPro" id="IPR039376">
    <property type="entry name" value="Ferritin_CCC1_N"/>
</dbReference>
<organism evidence="7 8">
    <name type="scientific">Citricoccus muralis</name>
    <dbReference type="NCBI Taxonomy" id="169134"/>
    <lineage>
        <taxon>Bacteria</taxon>
        <taxon>Bacillati</taxon>
        <taxon>Actinomycetota</taxon>
        <taxon>Actinomycetes</taxon>
        <taxon>Micrococcales</taxon>
        <taxon>Micrococcaceae</taxon>
        <taxon>Citricoccus</taxon>
    </lineage>
</organism>
<dbReference type="SUPFAM" id="SSF47240">
    <property type="entry name" value="Ferritin-like"/>
    <property type="match status" value="1"/>
</dbReference>
<feature type="transmembrane region" description="Helical" evidence="6">
    <location>
        <begin position="356"/>
        <end position="373"/>
    </location>
</feature>
<dbReference type="InterPro" id="IPR008217">
    <property type="entry name" value="Ccc1_fam"/>
</dbReference>
<evidence type="ECO:0000256" key="6">
    <source>
        <dbReference type="SAM" id="Phobius"/>
    </source>
</evidence>
<comment type="subcellular location">
    <subcellularLocation>
        <location evidence="1">Endomembrane system</location>
        <topology evidence="1">Multi-pass membrane protein</topology>
    </subcellularLocation>
</comment>
<protein>
    <submittedName>
        <fullName evidence="7">VIT1/CCC1 family protein</fullName>
    </submittedName>
</protein>
<feature type="transmembrane region" description="Helical" evidence="6">
    <location>
        <begin position="290"/>
        <end position="310"/>
    </location>
</feature>
<keyword evidence="8" id="KW-1185">Reference proteome</keyword>
<keyword evidence="4 6" id="KW-0472">Membrane</keyword>
<dbReference type="CDD" id="cd01044">
    <property type="entry name" value="Ferritin_CCC1_N"/>
    <property type="match status" value="1"/>
</dbReference>
<evidence type="ECO:0000256" key="1">
    <source>
        <dbReference type="ARBA" id="ARBA00004127"/>
    </source>
</evidence>
<keyword evidence="3 6" id="KW-1133">Transmembrane helix</keyword>